<dbReference type="GO" id="GO:0003755">
    <property type="term" value="F:peptidyl-prolyl cis-trans isomerase activity"/>
    <property type="evidence" value="ECO:0007669"/>
    <property type="project" value="UniProtKB-KW"/>
</dbReference>
<dbReference type="Pfam" id="PF03095">
    <property type="entry name" value="PTPA"/>
    <property type="match status" value="1"/>
</dbReference>
<sequence>MLPTRQILSPDDLARFLESPACAELLAFMDALNEAVIGVKTTDAIEDSAVVQRLLALLAAVREANKEIKPLETQSRFGNPAFRDFYDRCEAMLPTWLVDIVPARHVEEVGRYALESFGNRRRIDYGTGHELNFMAFLLCLHKLGVVAPSDYRALVVHVFFGYIEVMRGLQMSYWLEPAGSQGVWGLDDYHFLPFLFGAAQLRPHRHLRPKSIHNAEILDEFAKDYMYLECVRFVSSIKTGSLRWHSPMLDDISGAKSWEKVNVGLFKMFRAEVIGKLPIMQHFMFGSLIAFSGSGGAQCAAAAADGDDECGHHHHAHVYAFGQEFPDCCGIKVPSAAAAAAASAAQAGGGHAAAAPRDVFARPIPFD</sequence>
<evidence type="ECO:0000256" key="2">
    <source>
        <dbReference type="ARBA" id="ARBA00004496"/>
    </source>
</evidence>
<keyword evidence="8" id="KW-1185">Reference proteome</keyword>
<evidence type="ECO:0000256" key="4">
    <source>
        <dbReference type="ARBA" id="ARBA00023110"/>
    </source>
</evidence>
<dbReference type="PANTHER" id="PTHR10012">
    <property type="entry name" value="SERINE/THREONINE-PROTEIN PHOSPHATASE 2A REGULATORY SUBUNIT B"/>
    <property type="match status" value="1"/>
</dbReference>
<dbReference type="InterPro" id="IPR004327">
    <property type="entry name" value="Phstyr_phstse_ac"/>
</dbReference>
<dbReference type="EMBL" id="JANBUL010000107">
    <property type="protein sequence ID" value="KAJ2781357.1"/>
    <property type="molecule type" value="Genomic_DNA"/>
</dbReference>
<dbReference type="PANTHER" id="PTHR10012:SF5">
    <property type="entry name" value="SERINE_THREONINE-PROTEIN PHOSPHATASE 2A ACTIVATOR 2"/>
    <property type="match status" value="1"/>
</dbReference>
<comment type="subcellular location">
    <subcellularLocation>
        <location evidence="2 6">Cytoplasm</location>
    </subcellularLocation>
</comment>
<keyword evidence="5 6" id="KW-0413">Isomerase</keyword>
<proteinExistence type="inferred from homology"/>
<dbReference type="SUPFAM" id="SSF140984">
    <property type="entry name" value="PTPA-like"/>
    <property type="match status" value="1"/>
</dbReference>
<comment type="caution">
    <text evidence="7">The sequence shown here is derived from an EMBL/GenBank/DDBJ whole genome shotgun (WGS) entry which is preliminary data.</text>
</comment>
<evidence type="ECO:0000256" key="5">
    <source>
        <dbReference type="ARBA" id="ARBA00023235"/>
    </source>
</evidence>
<dbReference type="AlphaFoldDB" id="A0A9W8LJ65"/>
<comment type="catalytic activity">
    <reaction evidence="1 6">
        <text>[protein]-peptidylproline (omega=180) = [protein]-peptidylproline (omega=0)</text>
        <dbReference type="Rhea" id="RHEA:16237"/>
        <dbReference type="Rhea" id="RHEA-COMP:10747"/>
        <dbReference type="Rhea" id="RHEA-COMP:10748"/>
        <dbReference type="ChEBI" id="CHEBI:83833"/>
        <dbReference type="ChEBI" id="CHEBI:83834"/>
        <dbReference type="EC" id="5.2.1.8"/>
    </reaction>
</comment>
<dbReference type="Proteomes" id="UP001140217">
    <property type="component" value="Unassembled WGS sequence"/>
</dbReference>
<keyword evidence="3 6" id="KW-0963">Cytoplasm</keyword>
<evidence type="ECO:0000313" key="7">
    <source>
        <dbReference type="EMBL" id="KAJ2781357.1"/>
    </source>
</evidence>
<name>A0A9W8LJ65_9FUNG</name>
<organism evidence="7 8">
    <name type="scientific">Coemansia javaensis</name>
    <dbReference type="NCBI Taxonomy" id="2761396"/>
    <lineage>
        <taxon>Eukaryota</taxon>
        <taxon>Fungi</taxon>
        <taxon>Fungi incertae sedis</taxon>
        <taxon>Zoopagomycota</taxon>
        <taxon>Kickxellomycotina</taxon>
        <taxon>Kickxellomycetes</taxon>
        <taxon>Kickxellales</taxon>
        <taxon>Kickxellaceae</taxon>
        <taxon>Coemansia</taxon>
    </lineage>
</organism>
<reference evidence="7" key="1">
    <citation type="submission" date="2022-07" db="EMBL/GenBank/DDBJ databases">
        <title>Phylogenomic reconstructions and comparative analyses of Kickxellomycotina fungi.</title>
        <authorList>
            <person name="Reynolds N.K."/>
            <person name="Stajich J.E."/>
            <person name="Barry K."/>
            <person name="Grigoriev I.V."/>
            <person name="Crous P."/>
            <person name="Smith M.E."/>
        </authorList>
    </citation>
    <scope>NUCLEOTIDE SEQUENCE</scope>
    <source>
        <strain evidence="7">NBRC 105414</strain>
    </source>
</reference>
<comment type="similarity">
    <text evidence="6">Belongs to the PTPA-type PPIase family.</text>
</comment>
<dbReference type="Gene3D" id="1.20.120.1150">
    <property type="match status" value="1"/>
</dbReference>
<dbReference type="FunFam" id="1.20.120.1150:FF:000002">
    <property type="entry name" value="Serine/threonine-protein phosphatase 2A activator"/>
    <property type="match status" value="1"/>
</dbReference>
<dbReference type="GO" id="GO:0005737">
    <property type="term" value="C:cytoplasm"/>
    <property type="evidence" value="ECO:0007669"/>
    <property type="project" value="UniProtKB-SubCell"/>
</dbReference>
<dbReference type="InterPro" id="IPR037218">
    <property type="entry name" value="PTPA_sf"/>
</dbReference>
<dbReference type="GO" id="GO:0007052">
    <property type="term" value="P:mitotic spindle organization"/>
    <property type="evidence" value="ECO:0007669"/>
    <property type="project" value="TreeGrafter"/>
</dbReference>
<evidence type="ECO:0000256" key="6">
    <source>
        <dbReference type="RuleBase" id="RU361210"/>
    </source>
</evidence>
<dbReference type="OrthoDB" id="16120at2759"/>
<evidence type="ECO:0000313" key="8">
    <source>
        <dbReference type="Proteomes" id="UP001140217"/>
    </source>
</evidence>
<keyword evidence="4 6" id="KW-0697">Rotamase</keyword>
<accession>A0A9W8LJ65</accession>
<evidence type="ECO:0000256" key="3">
    <source>
        <dbReference type="ARBA" id="ARBA00022490"/>
    </source>
</evidence>
<comment type="function">
    <text evidence="6">PPIases accelerate the folding of proteins. It catalyzes the cis-trans isomerization of proline imidic peptide bonds in oligopeptides.</text>
</comment>
<dbReference type="GO" id="GO:0000159">
    <property type="term" value="C:protein phosphatase type 2A complex"/>
    <property type="evidence" value="ECO:0007669"/>
    <property type="project" value="TreeGrafter"/>
</dbReference>
<dbReference type="EC" id="5.2.1.8" evidence="6"/>
<evidence type="ECO:0000256" key="1">
    <source>
        <dbReference type="ARBA" id="ARBA00000971"/>
    </source>
</evidence>
<gene>
    <name evidence="7" type="primary">RRD2</name>
    <name evidence="7" type="ORF">H4R18_002932</name>
</gene>
<dbReference type="PIRSF" id="PIRSF016325">
    <property type="entry name" value="Phstyr_phstse_ac"/>
    <property type="match status" value="1"/>
</dbReference>
<dbReference type="GO" id="GO:0005634">
    <property type="term" value="C:nucleus"/>
    <property type="evidence" value="ECO:0007669"/>
    <property type="project" value="TreeGrafter"/>
</dbReference>
<protein>
    <recommendedName>
        <fullName evidence="6">Serine/threonine-protein phosphatase 2A activator</fullName>
        <ecNumber evidence="6">5.2.1.8</ecNumber>
    </recommendedName>
    <alternativeName>
        <fullName evidence="6">Phosphotyrosyl phosphatase activator</fullName>
    </alternativeName>
</protein>
<dbReference type="GO" id="GO:0008160">
    <property type="term" value="F:protein tyrosine phosphatase activator activity"/>
    <property type="evidence" value="ECO:0007669"/>
    <property type="project" value="TreeGrafter"/>
</dbReference>
<dbReference type="InterPro" id="IPR043170">
    <property type="entry name" value="PTPA_C_lid"/>
</dbReference>
<dbReference type="CDD" id="cd04087">
    <property type="entry name" value="PTPA"/>
    <property type="match status" value="1"/>
</dbReference>